<feature type="compositionally biased region" description="Basic and acidic residues" evidence="1">
    <location>
        <begin position="181"/>
        <end position="193"/>
    </location>
</feature>
<gene>
    <name evidence="2" type="ORF">BB560_005809</name>
</gene>
<feature type="region of interest" description="Disordered" evidence="1">
    <location>
        <begin position="167"/>
        <end position="201"/>
    </location>
</feature>
<accession>A0A2T9YVP7</accession>
<dbReference type="Proteomes" id="UP000245609">
    <property type="component" value="Unassembled WGS sequence"/>
</dbReference>
<name>A0A2T9YVP7_9FUNG</name>
<keyword evidence="3" id="KW-1185">Reference proteome</keyword>
<evidence type="ECO:0000313" key="2">
    <source>
        <dbReference type="EMBL" id="PVU96420.1"/>
    </source>
</evidence>
<sequence length="369" mass="41076">MKAQISELTSLLARLLQEKEQGIIQDPYITPKIQVQELEAYPRLVEAIPAIEEDFFYSNRAEENKNGTLLLVGTSSTGVKSSRFANILTQARMGTVHNILKFPVRGIRLNPSNSSPPFEKEAGCWDIVVVGEAAHILLSGQKTSNPSTSRFGASFLTTSDLCNQGGIHPTISDPDITNAASKEEQTKDQKESRNTNYARSGNVTIQASNHRCFKEFVRVLKSVKSVKNIRGSSWMGDATSSRLFDKHGKISVRTTSDYSKIGDNNLFERNVTIISTKKNKGYEKRGSKNTKEWLFNVMRASLIYWQSTSDVSCIASWKAYGLENNSVKKPGRQGITIVDLEDNIGTDRTGKTGVVEDPSEDMEWLRIPM</sequence>
<evidence type="ECO:0000256" key="1">
    <source>
        <dbReference type="SAM" id="MobiDB-lite"/>
    </source>
</evidence>
<organism evidence="2 3">
    <name type="scientific">Smittium megazygosporum</name>
    <dbReference type="NCBI Taxonomy" id="133381"/>
    <lineage>
        <taxon>Eukaryota</taxon>
        <taxon>Fungi</taxon>
        <taxon>Fungi incertae sedis</taxon>
        <taxon>Zoopagomycota</taxon>
        <taxon>Kickxellomycotina</taxon>
        <taxon>Harpellomycetes</taxon>
        <taxon>Harpellales</taxon>
        <taxon>Legeriomycetaceae</taxon>
        <taxon>Smittium</taxon>
    </lineage>
</organism>
<reference evidence="2 3" key="1">
    <citation type="journal article" date="2018" name="MBio">
        <title>Comparative Genomics Reveals the Core Gene Toolbox for the Fungus-Insect Symbiosis.</title>
        <authorList>
            <person name="Wang Y."/>
            <person name="Stata M."/>
            <person name="Wang W."/>
            <person name="Stajich J.E."/>
            <person name="White M.M."/>
            <person name="Moncalvo J.M."/>
        </authorList>
    </citation>
    <scope>NUCLEOTIDE SEQUENCE [LARGE SCALE GENOMIC DNA]</scope>
    <source>
        <strain evidence="2 3">SC-DP-2</strain>
    </source>
</reference>
<evidence type="ECO:0000313" key="3">
    <source>
        <dbReference type="Proteomes" id="UP000245609"/>
    </source>
</evidence>
<protein>
    <submittedName>
        <fullName evidence="2">Uncharacterized protein</fullName>
    </submittedName>
</protein>
<dbReference type="AlphaFoldDB" id="A0A2T9YVP7"/>
<proteinExistence type="predicted"/>
<dbReference type="EMBL" id="MBFS01002499">
    <property type="protein sequence ID" value="PVU96420.1"/>
    <property type="molecule type" value="Genomic_DNA"/>
</dbReference>
<comment type="caution">
    <text evidence="2">The sequence shown here is derived from an EMBL/GenBank/DDBJ whole genome shotgun (WGS) entry which is preliminary data.</text>
</comment>